<dbReference type="InterPro" id="IPR036097">
    <property type="entry name" value="HisK_dim/P_sf"/>
</dbReference>
<dbReference type="CDD" id="cd17546">
    <property type="entry name" value="REC_hyHK_CKI1_RcsC-like"/>
    <property type="match status" value="1"/>
</dbReference>
<evidence type="ECO:0000256" key="7">
    <source>
        <dbReference type="ARBA" id="ARBA00022741"/>
    </source>
</evidence>
<dbReference type="Pfam" id="PF02518">
    <property type="entry name" value="HATPase_c"/>
    <property type="match status" value="1"/>
</dbReference>
<dbReference type="InterPro" id="IPR005467">
    <property type="entry name" value="His_kinase_dom"/>
</dbReference>
<keyword evidence="4" id="KW-1003">Cell membrane</keyword>
<evidence type="ECO:0000256" key="8">
    <source>
        <dbReference type="ARBA" id="ARBA00022777"/>
    </source>
</evidence>
<dbReference type="SUPFAM" id="SSF55785">
    <property type="entry name" value="PYP-like sensor domain (PAS domain)"/>
    <property type="match status" value="1"/>
</dbReference>
<keyword evidence="5 12" id="KW-0597">Phosphoprotein</keyword>
<protein>
    <recommendedName>
        <fullName evidence="3">histidine kinase</fullName>
        <ecNumber evidence="3">2.7.13.3</ecNumber>
    </recommendedName>
</protein>
<dbReference type="VEuPathDB" id="TrichDB:TRFO_31781"/>
<keyword evidence="10" id="KW-0902">Two-component regulatory system</keyword>
<feature type="transmembrane region" description="Helical" evidence="13">
    <location>
        <begin position="63"/>
        <end position="83"/>
    </location>
</feature>
<name>A0A1J4JQG6_9EUKA</name>
<dbReference type="Gene3D" id="1.10.287.130">
    <property type="match status" value="1"/>
</dbReference>
<dbReference type="OrthoDB" id="60033at2759"/>
<dbReference type="SMART" id="SM00448">
    <property type="entry name" value="REC"/>
    <property type="match status" value="1"/>
</dbReference>
<dbReference type="PANTHER" id="PTHR45339">
    <property type="entry name" value="HYBRID SIGNAL TRANSDUCTION HISTIDINE KINASE J"/>
    <property type="match status" value="1"/>
</dbReference>
<dbReference type="GO" id="GO:0005886">
    <property type="term" value="C:plasma membrane"/>
    <property type="evidence" value="ECO:0007669"/>
    <property type="project" value="UniProtKB-SubCell"/>
</dbReference>
<dbReference type="InterPro" id="IPR035965">
    <property type="entry name" value="PAS-like_dom_sf"/>
</dbReference>
<evidence type="ECO:0000256" key="12">
    <source>
        <dbReference type="PROSITE-ProRule" id="PRU00169"/>
    </source>
</evidence>
<dbReference type="EMBL" id="MLAK01000913">
    <property type="protein sequence ID" value="OHT01407.1"/>
    <property type="molecule type" value="Genomic_DNA"/>
</dbReference>
<evidence type="ECO:0000256" key="13">
    <source>
        <dbReference type="SAM" id="Phobius"/>
    </source>
</evidence>
<comment type="catalytic activity">
    <reaction evidence="1">
        <text>ATP + protein L-histidine = ADP + protein N-phospho-L-histidine.</text>
        <dbReference type="EC" id="2.7.13.3"/>
    </reaction>
</comment>
<evidence type="ECO:0000256" key="9">
    <source>
        <dbReference type="ARBA" id="ARBA00022840"/>
    </source>
</evidence>
<dbReference type="InterPro" id="IPR001789">
    <property type="entry name" value="Sig_transdc_resp-reg_receiver"/>
</dbReference>
<dbReference type="PANTHER" id="PTHR45339:SF1">
    <property type="entry name" value="HYBRID SIGNAL TRANSDUCTION HISTIDINE KINASE J"/>
    <property type="match status" value="1"/>
</dbReference>
<evidence type="ECO:0000256" key="5">
    <source>
        <dbReference type="ARBA" id="ARBA00022553"/>
    </source>
</evidence>
<evidence type="ECO:0000256" key="3">
    <source>
        <dbReference type="ARBA" id="ARBA00012438"/>
    </source>
</evidence>
<dbReference type="PROSITE" id="PS50109">
    <property type="entry name" value="HIS_KIN"/>
    <property type="match status" value="1"/>
</dbReference>
<dbReference type="Proteomes" id="UP000179807">
    <property type="component" value="Unassembled WGS sequence"/>
</dbReference>
<dbReference type="SUPFAM" id="SSF55874">
    <property type="entry name" value="ATPase domain of HSP90 chaperone/DNA topoisomerase II/histidine kinase"/>
    <property type="match status" value="1"/>
</dbReference>
<dbReference type="InterPro" id="IPR000014">
    <property type="entry name" value="PAS"/>
</dbReference>
<evidence type="ECO:0000259" key="15">
    <source>
        <dbReference type="PROSITE" id="PS50110"/>
    </source>
</evidence>
<keyword evidence="13" id="KW-0812">Transmembrane</keyword>
<dbReference type="InterPro" id="IPR004358">
    <property type="entry name" value="Sig_transdc_His_kin-like_C"/>
</dbReference>
<evidence type="ECO:0000256" key="10">
    <source>
        <dbReference type="ARBA" id="ARBA00023012"/>
    </source>
</evidence>
<dbReference type="InterPro" id="IPR011006">
    <property type="entry name" value="CheY-like_superfamily"/>
</dbReference>
<dbReference type="CDD" id="cd00130">
    <property type="entry name" value="PAS"/>
    <property type="match status" value="1"/>
</dbReference>
<keyword evidence="7" id="KW-0547">Nucleotide-binding</keyword>
<evidence type="ECO:0000256" key="2">
    <source>
        <dbReference type="ARBA" id="ARBA00004236"/>
    </source>
</evidence>
<dbReference type="GeneID" id="94842836"/>
<keyword evidence="9" id="KW-0067">ATP-binding</keyword>
<keyword evidence="11 13" id="KW-0472">Membrane</keyword>
<keyword evidence="17" id="KW-1185">Reference proteome</keyword>
<evidence type="ECO:0000256" key="4">
    <source>
        <dbReference type="ARBA" id="ARBA00022475"/>
    </source>
</evidence>
<dbReference type="InterPro" id="IPR036890">
    <property type="entry name" value="HATPase_C_sf"/>
</dbReference>
<dbReference type="GO" id="GO:0000155">
    <property type="term" value="F:phosphorelay sensor kinase activity"/>
    <property type="evidence" value="ECO:0007669"/>
    <property type="project" value="InterPro"/>
</dbReference>
<evidence type="ECO:0000259" key="14">
    <source>
        <dbReference type="PROSITE" id="PS50109"/>
    </source>
</evidence>
<dbReference type="CDD" id="cd16922">
    <property type="entry name" value="HATPase_EvgS-ArcB-TorS-like"/>
    <property type="match status" value="1"/>
</dbReference>
<dbReference type="Pfam" id="PF00072">
    <property type="entry name" value="Response_reg"/>
    <property type="match status" value="1"/>
</dbReference>
<comment type="caution">
    <text evidence="16">The sequence shown here is derived from an EMBL/GenBank/DDBJ whole genome shotgun (WGS) entry which is preliminary data.</text>
</comment>
<keyword evidence="6" id="KW-0808">Transferase</keyword>
<dbReference type="GO" id="GO:0005524">
    <property type="term" value="F:ATP binding"/>
    <property type="evidence" value="ECO:0007669"/>
    <property type="project" value="UniProtKB-KW"/>
</dbReference>
<organism evidence="16 17">
    <name type="scientific">Tritrichomonas foetus</name>
    <dbReference type="NCBI Taxonomy" id="1144522"/>
    <lineage>
        <taxon>Eukaryota</taxon>
        <taxon>Metamonada</taxon>
        <taxon>Parabasalia</taxon>
        <taxon>Tritrichomonadida</taxon>
        <taxon>Tritrichomonadidae</taxon>
        <taxon>Tritrichomonas</taxon>
    </lineage>
</organism>
<dbReference type="RefSeq" id="XP_068354543.1">
    <property type="nucleotide sequence ID" value="XM_068508132.1"/>
</dbReference>
<accession>A0A1J4JQG6</accession>
<dbReference type="SMART" id="SM00388">
    <property type="entry name" value="HisKA"/>
    <property type="match status" value="1"/>
</dbReference>
<reference evidence="16" key="1">
    <citation type="submission" date="2016-10" db="EMBL/GenBank/DDBJ databases">
        <authorList>
            <person name="Benchimol M."/>
            <person name="Almeida L.G."/>
            <person name="Vasconcelos A.T."/>
            <person name="Perreira-Neves A."/>
            <person name="Rosa I.A."/>
            <person name="Tasca T."/>
            <person name="Bogo M.R."/>
            <person name="de Souza W."/>
        </authorList>
    </citation>
    <scope>NUCLEOTIDE SEQUENCE [LARGE SCALE GENOMIC DNA]</scope>
    <source>
        <strain evidence="16">K</strain>
    </source>
</reference>
<dbReference type="PRINTS" id="PR00344">
    <property type="entry name" value="BCTRLSENSOR"/>
</dbReference>
<feature type="domain" description="Response regulatory" evidence="15">
    <location>
        <begin position="1278"/>
        <end position="1395"/>
    </location>
</feature>
<evidence type="ECO:0000313" key="16">
    <source>
        <dbReference type="EMBL" id="OHT01407.1"/>
    </source>
</evidence>
<comment type="subcellular location">
    <subcellularLocation>
        <location evidence="2">Cell membrane</location>
    </subcellularLocation>
</comment>
<dbReference type="Gene3D" id="3.30.565.10">
    <property type="entry name" value="Histidine kinase-like ATPase, C-terminal domain"/>
    <property type="match status" value="1"/>
</dbReference>
<gene>
    <name evidence="16" type="ORF">TRFO_31781</name>
</gene>
<dbReference type="InterPro" id="IPR003661">
    <property type="entry name" value="HisK_dim/P_dom"/>
</dbReference>
<keyword evidence="8" id="KW-0418">Kinase</keyword>
<evidence type="ECO:0000256" key="6">
    <source>
        <dbReference type="ARBA" id="ARBA00022679"/>
    </source>
</evidence>
<keyword evidence="13" id="KW-1133">Transmembrane helix</keyword>
<dbReference type="SUPFAM" id="SSF47384">
    <property type="entry name" value="Homodimeric domain of signal transducing histidine kinase"/>
    <property type="match status" value="1"/>
</dbReference>
<sequence length="1398" mass="162115">MKYFNFLMNEKSEFYVYSNKIPSNLINENDDDLSEFEKVDNIENVKILNQICHPYQEIYNYKWIFGIISFLIVFIDLLFFFFVDFKLIKQSKFWIITKSYKVLYGKPLDTIDRASLYYLRTHIKHAFIQKKTVTTVIRLKRKTNRHVFERIIVFPMSENLAFAIIWDESLSPSDEINFDCTFESEHLNVLEKPKITFSSFRYYRPIHVSWTLDNNVRCVADLPASILAPFQPYGQVITLTLSIFNEMLQEINNPDFSSQSFHDTMKKFCEKAQIVKRGLFYYHNNRLTTQFCREGLNELNTEVTDEIFYKCSQIHGWKIIDNFYSDNDRCFVSKISSSITVFEIDSPLTDIFEELGLPFLTLSSLFLYNITVAFESNFVFHEFMKLFTKTNKFSFIQIGLNSYKMILCDSPIFDHIDTPKTLEQLLGFLGKADTSELDRIVEETREIMRKGGGFFKTREIKLWVNRPLWFKVSGIIIYDDTVNENVASFLAEDITSKKQQELENFGQFEYITKAMKGLNAHKFKIEDNEVIMENDDLFNELGYSSNLQQINNNNTNENEYSDSNHWTLLDIIDKRDLNKYQLLLTGKKVSLRLVNNNNVSLWYSLASNGNIGFLFSINSFNIIRNHKITDEDSLLAASGSLLIFWAVDLSTDDVNPLFMQPTIWDALSVERDQKFRRFNDFIHNDDREKFNNHFKDLANGVSDQWTGEIRILRMAGIYEWHRIVLDMTNNKRIMHCLALNVHKQKEMESKLVETQKLRDLLLSTGKLAIWRFSDDNEPHTPMSSFEPGLMTTVSMNWKFIDEQIHPDYREEFKERLNQAFISNDPMIIDLPIILINNKKEIWVSIRGKARNSSPRQIFGVCIDITELRNALNELQKEQRRAEEADRQKTVFLANMSHEIRTPMNGIFGILDVLALQELNSEQRLLVDSVRASSFQLMKLLDDTLNLSKIETGEIEMNMSIFNLTTIFEPICIATASSAKLNQLKLNVIIDKMFPITLYGNSQLIIQIINNLLSNALKFTKQGSITIKFDWINENNIHENDKYSKMDYLSETCIIEVCDTGIGISKDQQQIIFEKFKQADPSTQRFFGGTGLGLALVNEIVSFLGGKIYVESEVGRGTKFSCHIPMESITVPYSLHFHDDKTHIILVDIEDEIILDSIIDWMTYHQYKVIKFSIPEEILEISKQGKIDSIFVECSNTNDRENWPRIRQVVSRMPPNEQPIVCSLCDAGDPTFFKYSLAKPVLLPHLLNFMNSIRYNTLEKELPSTQVQQNKSVVEEPKKILVVEDNKANQFVMKKILTKIGCSFRIAENGREAITALEEEQFDLVFMDCQMPVLDGIEATKIIRATDKPYSSIPIVALTASAVEGDEQTCRNAGMDAYLAKPVRIQQITNIIQQFDANI</sequence>
<feature type="modified residue" description="4-aspartylphosphate" evidence="12">
    <location>
        <position position="1327"/>
    </location>
</feature>
<dbReference type="EC" id="2.7.13.3" evidence="3"/>
<dbReference type="Gene3D" id="3.40.50.2300">
    <property type="match status" value="1"/>
</dbReference>
<evidence type="ECO:0000313" key="17">
    <source>
        <dbReference type="Proteomes" id="UP000179807"/>
    </source>
</evidence>
<dbReference type="FunFam" id="3.30.565.10:FF:000023">
    <property type="entry name" value="PAS domain-containing sensor histidine kinase"/>
    <property type="match status" value="1"/>
</dbReference>
<dbReference type="SUPFAM" id="SSF52172">
    <property type="entry name" value="CheY-like"/>
    <property type="match status" value="1"/>
</dbReference>
<dbReference type="CDD" id="cd00082">
    <property type="entry name" value="HisKA"/>
    <property type="match status" value="1"/>
</dbReference>
<dbReference type="InterPro" id="IPR003594">
    <property type="entry name" value="HATPase_dom"/>
</dbReference>
<dbReference type="Gene3D" id="3.30.450.20">
    <property type="entry name" value="PAS domain"/>
    <property type="match status" value="2"/>
</dbReference>
<dbReference type="SMART" id="SM00387">
    <property type="entry name" value="HATPase_c"/>
    <property type="match status" value="1"/>
</dbReference>
<evidence type="ECO:0000256" key="1">
    <source>
        <dbReference type="ARBA" id="ARBA00000085"/>
    </source>
</evidence>
<feature type="domain" description="Histidine kinase" evidence="14">
    <location>
        <begin position="894"/>
        <end position="1127"/>
    </location>
</feature>
<evidence type="ECO:0000256" key="11">
    <source>
        <dbReference type="ARBA" id="ARBA00023136"/>
    </source>
</evidence>
<dbReference type="PROSITE" id="PS50110">
    <property type="entry name" value="RESPONSE_REGULATORY"/>
    <property type="match status" value="1"/>
</dbReference>
<proteinExistence type="predicted"/>
<dbReference type="Pfam" id="PF00512">
    <property type="entry name" value="HisKA"/>
    <property type="match status" value="1"/>
</dbReference>